<evidence type="ECO:0000256" key="1">
    <source>
        <dbReference type="ARBA" id="ARBA00023450"/>
    </source>
</evidence>
<dbReference type="InterPro" id="IPR003615">
    <property type="entry name" value="HNH_nuc"/>
</dbReference>
<dbReference type="InterPro" id="IPR003870">
    <property type="entry name" value="DUF222"/>
</dbReference>
<dbReference type="Proteomes" id="UP000503540">
    <property type="component" value="Chromosome"/>
</dbReference>
<dbReference type="Pfam" id="PF02720">
    <property type="entry name" value="DUF222"/>
    <property type="match status" value="1"/>
</dbReference>
<dbReference type="EMBL" id="CP046172">
    <property type="protein sequence ID" value="QIS08666.1"/>
    <property type="molecule type" value="Genomic_DNA"/>
</dbReference>
<evidence type="ECO:0000313" key="4">
    <source>
        <dbReference type="EMBL" id="QIS08666.1"/>
    </source>
</evidence>
<accession>A0A6G9Y6G7</accession>
<feature type="region of interest" description="Disordered" evidence="2">
    <location>
        <begin position="472"/>
        <end position="495"/>
    </location>
</feature>
<feature type="compositionally biased region" description="Basic and acidic residues" evidence="2">
    <location>
        <begin position="474"/>
        <end position="495"/>
    </location>
</feature>
<evidence type="ECO:0000259" key="3">
    <source>
        <dbReference type="SMART" id="SM00507"/>
    </source>
</evidence>
<dbReference type="GO" id="GO:0004519">
    <property type="term" value="F:endonuclease activity"/>
    <property type="evidence" value="ECO:0007669"/>
    <property type="project" value="InterPro"/>
</dbReference>
<proteinExistence type="inferred from homology"/>
<evidence type="ECO:0000313" key="5">
    <source>
        <dbReference type="Proteomes" id="UP000503540"/>
    </source>
</evidence>
<reference evidence="4 5" key="1">
    <citation type="journal article" date="2019" name="ACS Chem. Biol.">
        <title>Identification and Mobilization of a Cryptic Antibiotic Biosynthesis Gene Locus from a Human-Pathogenic Nocardia Isolate.</title>
        <authorList>
            <person name="Herisse M."/>
            <person name="Ishida K."/>
            <person name="Porter J.L."/>
            <person name="Howden B."/>
            <person name="Hertweck C."/>
            <person name="Stinear T.P."/>
            <person name="Pidot S.J."/>
        </authorList>
    </citation>
    <scope>NUCLEOTIDE SEQUENCE [LARGE SCALE GENOMIC DNA]</scope>
    <source>
        <strain evidence="4 5">AUSMDU00012717</strain>
    </source>
</reference>
<organism evidence="4 5">
    <name type="scientific">Nocardia arthritidis</name>
    <dbReference type="NCBI Taxonomy" id="228602"/>
    <lineage>
        <taxon>Bacteria</taxon>
        <taxon>Bacillati</taxon>
        <taxon>Actinomycetota</taxon>
        <taxon>Actinomycetes</taxon>
        <taxon>Mycobacteriales</taxon>
        <taxon>Nocardiaceae</taxon>
        <taxon>Nocardia</taxon>
    </lineage>
</organism>
<dbReference type="CDD" id="cd00085">
    <property type="entry name" value="HNHc"/>
    <property type="match status" value="1"/>
</dbReference>
<dbReference type="Pfam" id="PF01844">
    <property type="entry name" value="HNH"/>
    <property type="match status" value="1"/>
</dbReference>
<dbReference type="GO" id="GO:0003676">
    <property type="term" value="F:nucleic acid binding"/>
    <property type="evidence" value="ECO:0007669"/>
    <property type="project" value="InterPro"/>
</dbReference>
<keyword evidence="5" id="KW-1185">Reference proteome</keyword>
<evidence type="ECO:0000256" key="2">
    <source>
        <dbReference type="SAM" id="MobiDB-lite"/>
    </source>
</evidence>
<dbReference type="RefSeq" id="WP_167471874.1">
    <property type="nucleotide sequence ID" value="NZ_CP046172.1"/>
</dbReference>
<feature type="domain" description="HNH nuclease" evidence="3">
    <location>
        <begin position="361"/>
        <end position="413"/>
    </location>
</feature>
<dbReference type="InterPro" id="IPR002711">
    <property type="entry name" value="HNH"/>
</dbReference>
<gene>
    <name evidence="4" type="ORF">F5544_03760</name>
</gene>
<protein>
    <submittedName>
        <fullName evidence="4">DUF222 domain-containing protein</fullName>
    </submittedName>
</protein>
<dbReference type="KEGG" id="nah:F5544_03760"/>
<dbReference type="GO" id="GO:0008270">
    <property type="term" value="F:zinc ion binding"/>
    <property type="evidence" value="ECO:0007669"/>
    <property type="project" value="InterPro"/>
</dbReference>
<name>A0A6G9Y6G7_9NOCA</name>
<comment type="similarity">
    <text evidence="1">Belongs to the Rv1128c/1148c/1588c/1702c/1945/3466 family.</text>
</comment>
<dbReference type="AlphaFoldDB" id="A0A6G9Y6G7"/>
<sequence length="495" mass="53454">MTPDDPDAGQRVADSLLASVDQLVGTSLIPLSDDDVVELLRDVETVMRRLAGFGHHIVAQVVQRSIPAKVGARGVPGFLVETLRIPHAEASARAKAAKELGPRVDMAGEVHPPLLPATAAALAEGAISVAHAQRISAVLAHVPGSVDNPEFEATETLLAGLARTLCADDIPAVGDKVLAYLDPDGRVTDDKDRARMRGVTVGRQRPDGMSVIRGELSPTLRGLWDTFMAKYARPGMNNPDDPDSPCGACDVADREAMVAAATRDTRTVAQRQHDALAMLLDPQTRVDELGEHRGLPVSMIMTVSVEDLERKTGVATTATGGTIPISEALRLAEHADPYLLVFDKHGLPLHFARKRRLASASQRLALTAALRGCTRPGCDAPASLCAAHHVSDWHADGATDIENLTLACDHCHSLVNDGPNGWKTVVLGKDSRYPGRTGWIAPPHIDPTRTPRVNHRHHPGELLARALSRIHHRNDRDQSHHRDWLKDQQPPTDRD</sequence>
<dbReference type="SMART" id="SM00507">
    <property type="entry name" value="HNHc"/>
    <property type="match status" value="1"/>
</dbReference>